<organism evidence="2 3">
    <name type="scientific">Psophocarpus tetragonolobus</name>
    <name type="common">Winged bean</name>
    <name type="synonym">Dolichos tetragonolobus</name>
    <dbReference type="NCBI Taxonomy" id="3891"/>
    <lineage>
        <taxon>Eukaryota</taxon>
        <taxon>Viridiplantae</taxon>
        <taxon>Streptophyta</taxon>
        <taxon>Embryophyta</taxon>
        <taxon>Tracheophyta</taxon>
        <taxon>Spermatophyta</taxon>
        <taxon>Magnoliopsida</taxon>
        <taxon>eudicotyledons</taxon>
        <taxon>Gunneridae</taxon>
        <taxon>Pentapetalae</taxon>
        <taxon>rosids</taxon>
        <taxon>fabids</taxon>
        <taxon>Fabales</taxon>
        <taxon>Fabaceae</taxon>
        <taxon>Papilionoideae</taxon>
        <taxon>50 kb inversion clade</taxon>
        <taxon>NPAAA clade</taxon>
        <taxon>indigoferoid/millettioid clade</taxon>
        <taxon>Phaseoleae</taxon>
        <taxon>Psophocarpus</taxon>
    </lineage>
</organism>
<evidence type="ECO:0000313" key="3">
    <source>
        <dbReference type="Proteomes" id="UP001386955"/>
    </source>
</evidence>
<keyword evidence="3" id="KW-1185">Reference proteome</keyword>
<accession>A0AAN9XTH3</accession>
<proteinExistence type="predicted"/>
<reference evidence="2 3" key="1">
    <citation type="submission" date="2024-01" db="EMBL/GenBank/DDBJ databases">
        <title>The genomes of 5 underutilized Papilionoideae crops provide insights into root nodulation and disease resistanc.</title>
        <authorList>
            <person name="Jiang F."/>
        </authorList>
    </citation>
    <scope>NUCLEOTIDE SEQUENCE [LARGE SCALE GENOMIC DNA]</scope>
    <source>
        <strain evidence="2">DUOXIRENSHENG_FW03</strain>
        <tissue evidence="2">Leaves</tissue>
    </source>
</reference>
<feature type="transmembrane region" description="Helical" evidence="1">
    <location>
        <begin position="6"/>
        <end position="30"/>
    </location>
</feature>
<protein>
    <submittedName>
        <fullName evidence="2">Uncharacterized protein</fullName>
    </submittedName>
</protein>
<keyword evidence="1" id="KW-1133">Transmembrane helix</keyword>
<sequence>MGWVFGTMVLLGAGVWGGLLVGAALSLWCYKALHDEVGARKSMVVGVDLISCNPISISTHNTSGSCAQEMNNVALMFNANLS</sequence>
<comment type="caution">
    <text evidence="2">The sequence shown here is derived from an EMBL/GenBank/DDBJ whole genome shotgun (WGS) entry which is preliminary data.</text>
</comment>
<evidence type="ECO:0000313" key="2">
    <source>
        <dbReference type="EMBL" id="KAK7407393.1"/>
    </source>
</evidence>
<dbReference type="EMBL" id="JAYMYS010000002">
    <property type="protein sequence ID" value="KAK7407393.1"/>
    <property type="molecule type" value="Genomic_DNA"/>
</dbReference>
<name>A0AAN9XTH3_PSOTE</name>
<evidence type="ECO:0000256" key="1">
    <source>
        <dbReference type="SAM" id="Phobius"/>
    </source>
</evidence>
<dbReference type="AlphaFoldDB" id="A0AAN9XTH3"/>
<keyword evidence="1" id="KW-0472">Membrane</keyword>
<gene>
    <name evidence="2" type="ORF">VNO78_09280</name>
</gene>
<dbReference type="Proteomes" id="UP001386955">
    <property type="component" value="Unassembled WGS sequence"/>
</dbReference>
<keyword evidence="1" id="KW-0812">Transmembrane</keyword>